<protein>
    <submittedName>
        <fullName evidence="3">Helix-turn-helix transcriptional regulator</fullName>
    </submittedName>
</protein>
<dbReference type="Pfam" id="PF12844">
    <property type="entry name" value="HTH_19"/>
    <property type="match status" value="1"/>
</dbReference>
<evidence type="ECO:0000259" key="2">
    <source>
        <dbReference type="PROSITE" id="PS50943"/>
    </source>
</evidence>
<feature type="domain" description="HTH cro/C1-type" evidence="2">
    <location>
        <begin position="17"/>
        <end position="72"/>
    </location>
</feature>
<dbReference type="Gene3D" id="1.10.260.40">
    <property type="entry name" value="lambda repressor-like DNA-binding domains"/>
    <property type="match status" value="1"/>
</dbReference>
<organism evidence="3 4">
    <name type="scientific">Chitinophaga hostae</name>
    <dbReference type="NCBI Taxonomy" id="2831022"/>
    <lineage>
        <taxon>Bacteria</taxon>
        <taxon>Pseudomonadati</taxon>
        <taxon>Bacteroidota</taxon>
        <taxon>Chitinophagia</taxon>
        <taxon>Chitinophagales</taxon>
        <taxon>Chitinophagaceae</taxon>
        <taxon>Chitinophaga</taxon>
    </lineage>
</organism>
<dbReference type="Proteomes" id="UP000676386">
    <property type="component" value="Unassembled WGS sequence"/>
</dbReference>
<keyword evidence="1" id="KW-0238">DNA-binding</keyword>
<accession>A0ABS5J5Y3</accession>
<dbReference type="CDD" id="cd00093">
    <property type="entry name" value="HTH_XRE"/>
    <property type="match status" value="1"/>
</dbReference>
<keyword evidence="4" id="KW-1185">Reference proteome</keyword>
<dbReference type="PANTHER" id="PTHR46797:SF1">
    <property type="entry name" value="METHYLPHOSPHONATE SYNTHASE"/>
    <property type="match status" value="1"/>
</dbReference>
<evidence type="ECO:0000313" key="3">
    <source>
        <dbReference type="EMBL" id="MBS0030585.1"/>
    </source>
</evidence>
<evidence type="ECO:0000313" key="4">
    <source>
        <dbReference type="Proteomes" id="UP000676386"/>
    </source>
</evidence>
<comment type="caution">
    <text evidence="3">The sequence shown here is derived from an EMBL/GenBank/DDBJ whole genome shotgun (WGS) entry which is preliminary data.</text>
</comment>
<dbReference type="PROSITE" id="PS50943">
    <property type="entry name" value="HTH_CROC1"/>
    <property type="match status" value="1"/>
</dbReference>
<gene>
    <name evidence="3" type="ORF">KE626_24875</name>
</gene>
<dbReference type="PANTHER" id="PTHR46797">
    <property type="entry name" value="HTH-TYPE TRANSCRIPTIONAL REGULATOR"/>
    <property type="match status" value="1"/>
</dbReference>
<dbReference type="InterPro" id="IPR010982">
    <property type="entry name" value="Lambda_DNA-bd_dom_sf"/>
</dbReference>
<name>A0ABS5J5Y3_9BACT</name>
<dbReference type="SUPFAM" id="SSF47413">
    <property type="entry name" value="lambda repressor-like DNA-binding domains"/>
    <property type="match status" value="1"/>
</dbReference>
<dbReference type="EMBL" id="JAGTXB010000015">
    <property type="protein sequence ID" value="MBS0030585.1"/>
    <property type="molecule type" value="Genomic_DNA"/>
</dbReference>
<evidence type="ECO:0000256" key="1">
    <source>
        <dbReference type="ARBA" id="ARBA00023125"/>
    </source>
</evidence>
<dbReference type="SMART" id="SM00530">
    <property type="entry name" value="HTH_XRE"/>
    <property type="match status" value="1"/>
</dbReference>
<reference evidence="3 4" key="1">
    <citation type="submission" date="2021-04" db="EMBL/GenBank/DDBJ databases">
        <title>Chitinophaga sp. nov., isolated from the rhizosphere soil.</title>
        <authorList>
            <person name="He S."/>
        </authorList>
    </citation>
    <scope>NUCLEOTIDE SEQUENCE [LARGE SCALE GENOMIC DNA]</scope>
    <source>
        <strain evidence="3 4">2R12</strain>
    </source>
</reference>
<dbReference type="InterPro" id="IPR001387">
    <property type="entry name" value="Cro/C1-type_HTH"/>
</dbReference>
<sequence length="83" mass="9783">MNEERDKNRLQEIGERLRKIREKEVKISLDELASRCDVTKGNISNIENGKKDFTFTTFLEIAKGLNVHPKHLLDHNFKFLKED</sequence>
<proteinExistence type="predicted"/>
<dbReference type="InterPro" id="IPR050807">
    <property type="entry name" value="TransReg_Diox_bact_type"/>
</dbReference>
<dbReference type="RefSeq" id="WP_169192297.1">
    <property type="nucleotide sequence ID" value="NZ_CBFHAM010000013.1"/>
</dbReference>